<dbReference type="RefSeq" id="WP_110480920.1">
    <property type="nucleotide sequence ID" value="NZ_CP024988.1"/>
</dbReference>
<dbReference type="OrthoDB" id="9790745at2"/>
<dbReference type="Pfam" id="PF22752">
    <property type="entry name" value="DUF488-N3i"/>
    <property type="match status" value="1"/>
</dbReference>
<protein>
    <recommendedName>
        <fullName evidence="3">MarR family transcriptional regulator</fullName>
    </recommendedName>
</protein>
<dbReference type="EMBL" id="CP024988">
    <property type="protein sequence ID" value="AWT25179.1"/>
    <property type="molecule type" value="Genomic_DNA"/>
</dbReference>
<keyword evidence="2" id="KW-1185">Reference proteome</keyword>
<dbReference type="STRING" id="1737425.GCA_900049755_02287"/>
<reference evidence="2" key="1">
    <citation type="submission" date="2017-11" db="EMBL/GenBank/DDBJ databases">
        <title>Otitis media/interna in a cat caused by the recently described species Corynebacterium provencense.</title>
        <authorList>
            <person name="Kittl S."/>
            <person name="Brodard I."/>
            <person name="Rychener L."/>
            <person name="Jores J."/>
            <person name="Roosje P."/>
            <person name="Gobeli Brawand S."/>
        </authorList>
    </citation>
    <scope>NUCLEOTIDE SEQUENCE [LARGE SCALE GENOMIC DNA]</scope>
    <source>
        <strain evidence="2">17KM38</strain>
    </source>
</reference>
<sequence>MADSDGQGHLSIDRVYDARRGEGAEGVPDGAATFLVDRLWPRGVKKTDLRLTGWPRELTPSTTLRRQLHDGTLTWEQFGDAYRAELDGRHSAGELDDILTLLRQTLSERDVVLLFAGRDTVHTHARVLEDWLDGVL</sequence>
<dbReference type="AlphaFoldDB" id="A0A2Z3YN87"/>
<evidence type="ECO:0000313" key="2">
    <source>
        <dbReference type="Proteomes" id="UP000247696"/>
    </source>
</evidence>
<name>A0A2Z3YN87_9CORY</name>
<proteinExistence type="predicted"/>
<dbReference type="PANTHER" id="PTHR36849:SF1">
    <property type="entry name" value="CYTOPLASMIC PROTEIN"/>
    <property type="match status" value="1"/>
</dbReference>
<evidence type="ECO:0000313" key="1">
    <source>
        <dbReference type="EMBL" id="AWT25179.1"/>
    </source>
</evidence>
<dbReference type="KEGG" id="cpre:Csp1_03530"/>
<dbReference type="InterPro" id="IPR052552">
    <property type="entry name" value="YeaO-like"/>
</dbReference>
<dbReference type="PANTHER" id="PTHR36849">
    <property type="entry name" value="CYTOPLASMIC PROTEIN-RELATED"/>
    <property type="match status" value="1"/>
</dbReference>
<accession>A0A2Z3YN87</accession>
<dbReference type="Proteomes" id="UP000247696">
    <property type="component" value="Chromosome"/>
</dbReference>
<evidence type="ECO:0008006" key="3">
    <source>
        <dbReference type="Google" id="ProtNLM"/>
    </source>
</evidence>
<organism evidence="1 2">
    <name type="scientific">Corynebacterium provencense</name>
    <dbReference type="NCBI Taxonomy" id="1737425"/>
    <lineage>
        <taxon>Bacteria</taxon>
        <taxon>Bacillati</taxon>
        <taxon>Actinomycetota</taxon>
        <taxon>Actinomycetes</taxon>
        <taxon>Mycobacteriales</taxon>
        <taxon>Corynebacteriaceae</taxon>
        <taxon>Corynebacterium</taxon>
    </lineage>
</organism>
<gene>
    <name evidence="1" type="ORF">Csp1_03530</name>
</gene>